<keyword evidence="2" id="KW-1185">Reference proteome</keyword>
<dbReference type="CDD" id="cd13844">
    <property type="entry name" value="CuRO_1_BOD_CotA_like"/>
    <property type="match status" value="1"/>
</dbReference>
<reference evidence="1" key="1">
    <citation type="submission" date="2021-01" db="EMBL/GenBank/DDBJ databases">
        <title>Adiantum capillus-veneris genome.</title>
        <authorList>
            <person name="Fang Y."/>
            <person name="Liao Q."/>
        </authorList>
    </citation>
    <scope>NUCLEOTIDE SEQUENCE</scope>
    <source>
        <strain evidence="1">H3</strain>
        <tissue evidence="1">Leaf</tissue>
    </source>
</reference>
<dbReference type="Gene3D" id="2.60.40.420">
    <property type="entry name" value="Cupredoxins - blue copper proteins"/>
    <property type="match status" value="3"/>
</dbReference>
<dbReference type="Proteomes" id="UP000886520">
    <property type="component" value="Chromosome 1"/>
</dbReference>
<dbReference type="InterPro" id="IPR008972">
    <property type="entry name" value="Cupredoxin"/>
</dbReference>
<evidence type="ECO:0008006" key="3">
    <source>
        <dbReference type="Google" id="ProtNLM"/>
    </source>
</evidence>
<organism evidence="1 2">
    <name type="scientific">Adiantum capillus-veneris</name>
    <name type="common">Maidenhair fern</name>
    <dbReference type="NCBI Taxonomy" id="13818"/>
    <lineage>
        <taxon>Eukaryota</taxon>
        <taxon>Viridiplantae</taxon>
        <taxon>Streptophyta</taxon>
        <taxon>Embryophyta</taxon>
        <taxon>Tracheophyta</taxon>
        <taxon>Polypodiopsida</taxon>
        <taxon>Polypodiidae</taxon>
        <taxon>Polypodiales</taxon>
        <taxon>Pteridineae</taxon>
        <taxon>Pteridaceae</taxon>
        <taxon>Vittarioideae</taxon>
        <taxon>Adiantum</taxon>
    </lineage>
</organism>
<dbReference type="InterPro" id="IPR045087">
    <property type="entry name" value="Cu-oxidase_fam"/>
</dbReference>
<gene>
    <name evidence="1" type="ORF">GOP47_0000641</name>
</gene>
<dbReference type="AlphaFoldDB" id="A0A9D4ZT38"/>
<dbReference type="PANTHER" id="PTHR48267">
    <property type="entry name" value="CUPREDOXIN SUPERFAMILY PROTEIN"/>
    <property type="match status" value="1"/>
</dbReference>
<dbReference type="PANTHER" id="PTHR48267:SF1">
    <property type="entry name" value="BILIRUBIN OXIDASE"/>
    <property type="match status" value="1"/>
</dbReference>
<evidence type="ECO:0000313" key="1">
    <source>
        <dbReference type="EMBL" id="KAI5084472.1"/>
    </source>
</evidence>
<dbReference type="EMBL" id="JABFUD020000001">
    <property type="protein sequence ID" value="KAI5084472.1"/>
    <property type="molecule type" value="Genomic_DNA"/>
</dbReference>
<sequence>MIRTGASAASNVTLCVEPSPTLEQFVEPLLLLPSIDVSTQGRQITLGAFRISQKLHRDLPNTTLYAYGECQEAASFPGPTLMARRGIPAQIRWENHILDERHFLEIDNTIYWANPQLGGVPIVTHLHGAEVESASDGHPDAWFTAHDEIGPSFVSQNYTYPNFQPPAALWYHDNTIGITRLNVMAGLSGFYIIRGSPEEELSLPLGILLFIKDWRFFANGSIHFRTHGSFAGEDGWCPEYGDTMLVNGKVWPYLRVFPRVYRFRVLNGCNARFLDLSLSNSSLSFLQIGTDGGFLPEARARDSLLMSPGERVDVLIDFTGLENGTEVLLSNSAPSPFPYADSAYFSIGTADVMKFIVVEENGSNEGLADGDGKQRKRLLIQLRKRVATATTKMSSMTMHPGEAGVKVTRSFNLTRKSAVDGRPPANRIGQGRWWEDYYAGGNEEDEVISCKPGDTEVWEIINVSEDAHNMQIHLVQFQMLSQQSFDMDGYEEGVCSIRLKYGEAGSCYLEEARGAETYQEGWKDTMIMWPSNVTRVVLRWGPRDDAAGTDFCFDPTLGPGYVWNSATPDHQDYQMIKRIRLISPSVSLASSNH</sequence>
<accession>A0A9D4ZT38</accession>
<proteinExistence type="predicted"/>
<dbReference type="OrthoDB" id="262547at2759"/>
<protein>
    <recommendedName>
        <fullName evidence="3">Plastocyanin-like domain-containing protein</fullName>
    </recommendedName>
</protein>
<name>A0A9D4ZT38_ADICA</name>
<dbReference type="SUPFAM" id="SSF49503">
    <property type="entry name" value="Cupredoxins"/>
    <property type="match status" value="3"/>
</dbReference>
<comment type="caution">
    <text evidence="1">The sequence shown here is derived from an EMBL/GenBank/DDBJ whole genome shotgun (WGS) entry which is preliminary data.</text>
</comment>
<evidence type="ECO:0000313" key="2">
    <source>
        <dbReference type="Proteomes" id="UP000886520"/>
    </source>
</evidence>